<dbReference type="EMBL" id="JAIPUX010000439">
    <property type="protein sequence ID" value="KAH0627834.1"/>
    <property type="molecule type" value="Genomic_DNA"/>
</dbReference>
<dbReference type="PANTHER" id="PTHR46404">
    <property type="entry name" value="DNA POLYMERASE IOTA"/>
    <property type="match status" value="1"/>
</dbReference>
<dbReference type="InterPro" id="IPR025527">
    <property type="entry name" value="HUWE1/Rev1_UBM"/>
</dbReference>
<keyword evidence="1" id="KW-0808">Transferase</keyword>
<proteinExistence type="predicted"/>
<keyword evidence="4" id="KW-1185">Reference proteome</keyword>
<dbReference type="SUPFAM" id="SSF56672">
    <property type="entry name" value="DNA/RNA polymerases"/>
    <property type="match status" value="1"/>
</dbReference>
<dbReference type="Gene3D" id="6.10.250.1630">
    <property type="match status" value="2"/>
</dbReference>
<dbReference type="InterPro" id="IPR036775">
    <property type="entry name" value="DNA_pol_Y-fam_lit_finger_sf"/>
</dbReference>
<dbReference type="PANTHER" id="PTHR46404:SF1">
    <property type="entry name" value="DNA POLYMERASE IOTA"/>
    <property type="match status" value="1"/>
</dbReference>
<organism evidence="3 4">
    <name type="scientific">Phrynosoma platyrhinos</name>
    <name type="common">Desert horned lizard</name>
    <dbReference type="NCBI Taxonomy" id="52577"/>
    <lineage>
        <taxon>Eukaryota</taxon>
        <taxon>Metazoa</taxon>
        <taxon>Chordata</taxon>
        <taxon>Craniata</taxon>
        <taxon>Vertebrata</taxon>
        <taxon>Euteleostomi</taxon>
        <taxon>Lepidosauria</taxon>
        <taxon>Squamata</taxon>
        <taxon>Bifurcata</taxon>
        <taxon>Unidentata</taxon>
        <taxon>Episquamata</taxon>
        <taxon>Toxicofera</taxon>
        <taxon>Iguania</taxon>
        <taxon>Phrynosomatidae</taxon>
        <taxon>Phrynosomatinae</taxon>
        <taxon>Phrynosoma</taxon>
    </lineage>
</organism>
<evidence type="ECO:0000256" key="1">
    <source>
        <dbReference type="ARBA" id="ARBA00022679"/>
    </source>
</evidence>
<sequence>MHGHSLAPEAELERYMRVRYAKLFSCLEHSLCCGQSITRAHTPPKLLHELSFIPWCFVCLFVYTALLEEFTPLVERLGFDEHFVDITEMVDLRLEQWKKDAFSKITFSGHIYNKQTVSLQDPAHMRLAVGSQIAAELREAMYHRLGLTGCAGVASNKLLAKLVSGTFKPNQQSVLLPESHQDLMVSLDHIQKVPGIGFKTAKRLMKLGLSTVCELQFFIIQIHIIRVDCPPASRELCGIFDILKGLSKDGRKPHTIRLTLRQFSLTNKWFNRESRQCPIPSHLVQRIGTDDASIKTHLVAILMKLFHKMINVKVPFHLTLLNVCFSNFKGPPASTKESIGFYLTHPSLSSSWEKLTYKMENVNAAEHAVPEDQMKPDEVLSEARNVRNIKAPQETWGLSKQTGIPEVPLHVLPSDIDYDVFNQLPEEIKEEIINGQKGEGNTTASLLHETLSARREELLNKTQDRISLASLHSPSSHQNISACGMAPASGWKKGSELVLPPTVDPKTFSELPEEMQKELLEEWKCRTPVSKMQLNKTHDKLKIKKKNLPSLPQSNSLLRYFKPK</sequence>
<feature type="domain" description="UmuC" evidence="2">
    <location>
        <begin position="63"/>
        <end position="197"/>
    </location>
</feature>
<dbReference type="Gene3D" id="3.30.1490.100">
    <property type="entry name" value="DNA polymerase, Y-family, little finger domain"/>
    <property type="match status" value="1"/>
</dbReference>
<dbReference type="InterPro" id="IPR001126">
    <property type="entry name" value="UmuC"/>
</dbReference>
<evidence type="ECO:0000259" key="2">
    <source>
        <dbReference type="PROSITE" id="PS50173"/>
    </source>
</evidence>
<evidence type="ECO:0000313" key="4">
    <source>
        <dbReference type="Proteomes" id="UP000826234"/>
    </source>
</evidence>
<dbReference type="InterPro" id="IPR043128">
    <property type="entry name" value="Rev_trsase/Diguanyl_cyclase"/>
</dbReference>
<protein>
    <recommendedName>
        <fullName evidence="2">UmuC domain-containing protein</fullName>
    </recommendedName>
</protein>
<dbReference type="PROSITE" id="PS50173">
    <property type="entry name" value="UMUC"/>
    <property type="match status" value="1"/>
</dbReference>
<dbReference type="SUPFAM" id="SSF100879">
    <property type="entry name" value="Lesion bypass DNA polymerase (Y-family), little finger domain"/>
    <property type="match status" value="1"/>
</dbReference>
<name>A0ABQ7TDU4_PHRPL</name>
<gene>
    <name evidence="3" type="ORF">JD844_008319</name>
</gene>
<comment type="caution">
    <text evidence="3">The sequence shown here is derived from an EMBL/GenBank/DDBJ whole genome shotgun (WGS) entry which is preliminary data.</text>
</comment>
<dbReference type="Pfam" id="PF00817">
    <property type="entry name" value="IMS"/>
    <property type="match status" value="1"/>
</dbReference>
<accession>A0ABQ7TDU4</accession>
<dbReference type="Gene3D" id="3.30.70.270">
    <property type="match status" value="1"/>
</dbReference>
<dbReference type="Gene3D" id="1.10.150.20">
    <property type="entry name" value="5' to 3' exonuclease, C-terminal subdomain"/>
    <property type="match status" value="1"/>
</dbReference>
<evidence type="ECO:0000313" key="3">
    <source>
        <dbReference type="EMBL" id="KAH0627834.1"/>
    </source>
</evidence>
<dbReference type="Proteomes" id="UP000826234">
    <property type="component" value="Unassembled WGS sequence"/>
</dbReference>
<dbReference type="InterPro" id="IPR043502">
    <property type="entry name" value="DNA/RNA_pol_sf"/>
</dbReference>
<reference evidence="3 4" key="1">
    <citation type="journal article" date="2022" name="Gigascience">
        <title>A chromosome-level genome assembly and annotation of the desert horned lizard, Phrynosoma platyrhinos, provides insight into chromosomal rearrangements among reptiles.</title>
        <authorList>
            <person name="Koochekian N."/>
            <person name="Ascanio A."/>
            <person name="Farleigh K."/>
            <person name="Card D.C."/>
            <person name="Schield D.R."/>
            <person name="Castoe T.A."/>
            <person name="Jezkova T."/>
        </authorList>
    </citation>
    <scope>NUCLEOTIDE SEQUENCE [LARGE SCALE GENOMIC DNA]</scope>
    <source>
        <strain evidence="3">NK-2021</strain>
    </source>
</reference>
<dbReference type="Pfam" id="PF14377">
    <property type="entry name" value="UBM"/>
    <property type="match status" value="2"/>
</dbReference>